<accession>A0A371DIF8</accession>
<dbReference type="PANTHER" id="PTHR47990">
    <property type="entry name" value="2-OXOGLUTARATE (2OG) AND FE(II)-DEPENDENT OXYGENASE SUPERFAMILY PROTEIN-RELATED"/>
    <property type="match status" value="1"/>
</dbReference>
<organism evidence="3 4">
    <name type="scientific">Lentinus brumalis</name>
    <dbReference type="NCBI Taxonomy" id="2498619"/>
    <lineage>
        <taxon>Eukaryota</taxon>
        <taxon>Fungi</taxon>
        <taxon>Dikarya</taxon>
        <taxon>Basidiomycota</taxon>
        <taxon>Agaricomycotina</taxon>
        <taxon>Agaricomycetes</taxon>
        <taxon>Polyporales</taxon>
        <taxon>Polyporaceae</taxon>
        <taxon>Lentinus</taxon>
    </lineage>
</organism>
<dbReference type="InterPro" id="IPR027443">
    <property type="entry name" value="IPNS-like_sf"/>
</dbReference>
<dbReference type="STRING" id="139420.A0A371DIF8"/>
<dbReference type="PRINTS" id="PR00682">
    <property type="entry name" value="IPNSYNTHASE"/>
</dbReference>
<evidence type="ECO:0000259" key="1">
    <source>
        <dbReference type="Pfam" id="PF03171"/>
    </source>
</evidence>
<evidence type="ECO:0000259" key="2">
    <source>
        <dbReference type="Pfam" id="PF14226"/>
    </source>
</evidence>
<gene>
    <name evidence="3" type="ORF">OH76DRAFT_1400673</name>
</gene>
<dbReference type="Proteomes" id="UP000256964">
    <property type="component" value="Unassembled WGS sequence"/>
</dbReference>
<dbReference type="SUPFAM" id="SSF51197">
    <property type="entry name" value="Clavaminate synthase-like"/>
    <property type="match status" value="1"/>
</dbReference>
<dbReference type="InterPro" id="IPR050231">
    <property type="entry name" value="Iron_ascorbate_oxido_reductase"/>
</dbReference>
<name>A0A371DIF8_9APHY</name>
<dbReference type="Pfam" id="PF14226">
    <property type="entry name" value="DIOX_N"/>
    <property type="match status" value="1"/>
</dbReference>
<feature type="domain" description="Non-haem dioxygenase N-terminal" evidence="2">
    <location>
        <begin position="29"/>
        <end position="130"/>
    </location>
</feature>
<dbReference type="Gene3D" id="2.60.120.330">
    <property type="entry name" value="B-lactam Antibiotic, Isopenicillin N Synthase, Chain"/>
    <property type="match status" value="1"/>
</dbReference>
<protein>
    <submittedName>
        <fullName evidence="3">Clavaminate synthase-like protein</fullName>
    </submittedName>
</protein>
<dbReference type="EMBL" id="KZ857391">
    <property type="protein sequence ID" value="RDX52315.1"/>
    <property type="molecule type" value="Genomic_DNA"/>
</dbReference>
<evidence type="ECO:0000313" key="3">
    <source>
        <dbReference type="EMBL" id="RDX52315.1"/>
    </source>
</evidence>
<sequence length="367" mass="41775">MPGTTLPPVPHYVPAPPTKEDLDWADLVVIDISKARTPEGRAQLAPQVRDAMRTTGFLYVINHGMTQSQTDRIFDIGDVASSQVSEEEKRQHAAKIAEDGSKMGYKLRQLWTIDNGVRDQHEQYALHRTIFGQQQHPQALQPFLPEMRAFAEHNHYNVLFPILQMLALGMELPEDAFVNLHGFDAVGDTHGTARWIKYHPRTQEEELKTKNVWLKGHTDTGSVTILWSQPVSALQIMSPDGKWRWVRHLDNALVVNLGDTMEMLSGGFYKGTIHRVVQPPADQRDRPRLGAYYFALADDDVKLVPFAESPVLQRVGIVRKCADEDAPTMREWRRGRVMAYGLKETTRKDDVVEEQEIVKGIILKHYN</sequence>
<dbReference type="InterPro" id="IPR026992">
    <property type="entry name" value="DIOX_N"/>
</dbReference>
<dbReference type="OrthoDB" id="406156at2759"/>
<feature type="domain" description="Isopenicillin N synthase-like Fe(2+) 2OG dioxygenase" evidence="1">
    <location>
        <begin position="200"/>
        <end position="284"/>
    </location>
</feature>
<proteinExistence type="predicted"/>
<dbReference type="AlphaFoldDB" id="A0A371DIF8"/>
<reference evidence="3 4" key="1">
    <citation type="journal article" date="2018" name="Biotechnol. Biofuels">
        <title>Integrative visual omics of the white-rot fungus Polyporus brumalis exposes the biotechnological potential of its oxidative enzymes for delignifying raw plant biomass.</title>
        <authorList>
            <person name="Miyauchi S."/>
            <person name="Rancon A."/>
            <person name="Drula E."/>
            <person name="Hage H."/>
            <person name="Chaduli D."/>
            <person name="Favel A."/>
            <person name="Grisel S."/>
            <person name="Henrissat B."/>
            <person name="Herpoel-Gimbert I."/>
            <person name="Ruiz-Duenas F.J."/>
            <person name="Chevret D."/>
            <person name="Hainaut M."/>
            <person name="Lin J."/>
            <person name="Wang M."/>
            <person name="Pangilinan J."/>
            <person name="Lipzen A."/>
            <person name="Lesage-Meessen L."/>
            <person name="Navarro D."/>
            <person name="Riley R."/>
            <person name="Grigoriev I.V."/>
            <person name="Zhou S."/>
            <person name="Raouche S."/>
            <person name="Rosso M.N."/>
        </authorList>
    </citation>
    <scope>NUCLEOTIDE SEQUENCE [LARGE SCALE GENOMIC DNA]</scope>
    <source>
        <strain evidence="3 4">BRFM 1820</strain>
    </source>
</reference>
<dbReference type="InterPro" id="IPR044861">
    <property type="entry name" value="IPNS-like_FE2OG_OXY"/>
</dbReference>
<dbReference type="Pfam" id="PF03171">
    <property type="entry name" value="2OG-FeII_Oxy"/>
    <property type="match status" value="1"/>
</dbReference>
<keyword evidence="4" id="KW-1185">Reference proteome</keyword>
<evidence type="ECO:0000313" key="4">
    <source>
        <dbReference type="Proteomes" id="UP000256964"/>
    </source>
</evidence>